<keyword evidence="2" id="KW-0630">Potassium</keyword>
<evidence type="ECO:0000313" key="5">
    <source>
        <dbReference type="Proteomes" id="UP000563151"/>
    </source>
</evidence>
<dbReference type="EMBL" id="JAAZWO010000005">
    <property type="protein sequence ID" value="MBC2397250.1"/>
    <property type="molecule type" value="Genomic_DNA"/>
</dbReference>
<feature type="domain" description="RCK N-terminal" evidence="3">
    <location>
        <begin position="5"/>
        <end position="120"/>
    </location>
</feature>
<comment type="caution">
    <text evidence="4">The sequence shown here is derived from an EMBL/GenBank/DDBJ whole genome shotgun (WGS) entry which is preliminary data.</text>
</comment>
<dbReference type="PRINTS" id="PR00335">
    <property type="entry name" value="KUPTAKETRKA"/>
</dbReference>
<evidence type="ECO:0000259" key="3">
    <source>
        <dbReference type="PROSITE" id="PS51201"/>
    </source>
</evidence>
<keyword evidence="1" id="KW-0813">Transport</keyword>
<dbReference type="Gene3D" id="3.40.50.720">
    <property type="entry name" value="NAD(P)-binding Rossmann-like Domain"/>
    <property type="match status" value="1"/>
</dbReference>
<accession>A0A923EBA3</accession>
<gene>
    <name evidence="4" type="ORF">HGG79_05575</name>
</gene>
<dbReference type="InterPro" id="IPR006036">
    <property type="entry name" value="K_uptake_TrkA"/>
</dbReference>
<dbReference type="GO" id="GO:0015079">
    <property type="term" value="F:potassium ion transmembrane transporter activity"/>
    <property type="evidence" value="ECO:0007669"/>
    <property type="project" value="InterPro"/>
</dbReference>
<keyword evidence="1" id="KW-0633">Potassium transport</keyword>
<dbReference type="PROSITE" id="PS51201">
    <property type="entry name" value="RCK_N"/>
    <property type="match status" value="1"/>
</dbReference>
<name>A0A923EBA3_CLOTT</name>
<keyword evidence="1" id="KW-0406">Ion transport</keyword>
<dbReference type="InterPro" id="IPR050721">
    <property type="entry name" value="Trk_Ktr_HKT_K-transport"/>
</dbReference>
<sequence>MKKKYNYVIIAGCSRFGVNIASLLSAQGNDVIVIDKDKTAFRKLLHDYSGFKMYGDATDIDILMEAGIKKANIVLAATDDDNTNIMISQIASELFEVDKVVSRIYDTEKEIVYSDLDVKIIRPAKLSINEFERLALDNVTEVH</sequence>
<dbReference type="Proteomes" id="UP000563151">
    <property type="component" value="Unassembled WGS sequence"/>
</dbReference>
<dbReference type="AlphaFoldDB" id="A0A923EBA3"/>
<dbReference type="Pfam" id="PF02254">
    <property type="entry name" value="TrkA_N"/>
    <property type="match status" value="1"/>
</dbReference>
<proteinExistence type="predicted"/>
<evidence type="ECO:0000256" key="1">
    <source>
        <dbReference type="ARBA" id="ARBA00022538"/>
    </source>
</evidence>
<dbReference type="GO" id="GO:0005886">
    <property type="term" value="C:plasma membrane"/>
    <property type="evidence" value="ECO:0007669"/>
    <property type="project" value="InterPro"/>
</dbReference>
<reference evidence="4 5" key="1">
    <citation type="submission" date="2020-04" db="EMBL/GenBank/DDBJ databases">
        <title>Genomic insights into acetone-butanol-ethanol (ABE) fermentation by sequencing solventogenic clostridia strains.</title>
        <authorList>
            <person name="Brown S."/>
        </authorList>
    </citation>
    <scope>NUCLEOTIDE SEQUENCE [LARGE SCALE GENOMIC DNA]</scope>
    <source>
        <strain evidence="4 5">DJ011</strain>
    </source>
</reference>
<protein>
    <submittedName>
        <fullName evidence="4">TrkA family potassium uptake protein</fullName>
    </submittedName>
</protein>
<dbReference type="RefSeq" id="WP_035144269.1">
    <property type="nucleotide sequence ID" value="NZ_JAAZWO010000005.1"/>
</dbReference>
<dbReference type="SUPFAM" id="SSF51735">
    <property type="entry name" value="NAD(P)-binding Rossmann-fold domains"/>
    <property type="match status" value="1"/>
</dbReference>
<evidence type="ECO:0000313" key="4">
    <source>
        <dbReference type="EMBL" id="MBC2397250.1"/>
    </source>
</evidence>
<evidence type="ECO:0000256" key="2">
    <source>
        <dbReference type="ARBA" id="ARBA00022958"/>
    </source>
</evidence>
<dbReference type="InterPro" id="IPR003148">
    <property type="entry name" value="RCK_N"/>
</dbReference>
<keyword evidence="5" id="KW-1185">Reference proteome</keyword>
<organism evidence="4 5">
    <name type="scientific">Clostridium tetanomorphum</name>
    <dbReference type="NCBI Taxonomy" id="1553"/>
    <lineage>
        <taxon>Bacteria</taxon>
        <taxon>Bacillati</taxon>
        <taxon>Bacillota</taxon>
        <taxon>Clostridia</taxon>
        <taxon>Eubacteriales</taxon>
        <taxon>Clostridiaceae</taxon>
        <taxon>Clostridium</taxon>
    </lineage>
</organism>
<dbReference type="PANTHER" id="PTHR43833">
    <property type="entry name" value="POTASSIUM CHANNEL PROTEIN 2-RELATED-RELATED"/>
    <property type="match status" value="1"/>
</dbReference>
<dbReference type="InterPro" id="IPR036291">
    <property type="entry name" value="NAD(P)-bd_dom_sf"/>
</dbReference>